<keyword evidence="1" id="KW-0808">Transferase</keyword>
<organism evidence="4 5">
    <name type="scientific">Streptomyces paludis</name>
    <dbReference type="NCBI Taxonomy" id="2282738"/>
    <lineage>
        <taxon>Bacteria</taxon>
        <taxon>Bacillati</taxon>
        <taxon>Actinomycetota</taxon>
        <taxon>Actinomycetes</taxon>
        <taxon>Kitasatosporales</taxon>
        <taxon>Streptomycetaceae</taxon>
        <taxon>Streptomyces</taxon>
    </lineage>
</organism>
<accession>A0A345HMP3</accession>
<dbReference type="KEGG" id="spad:DVK44_09900"/>
<dbReference type="OrthoDB" id="273614at2"/>
<evidence type="ECO:0000313" key="5">
    <source>
        <dbReference type="Proteomes" id="UP000253868"/>
    </source>
</evidence>
<dbReference type="AlphaFoldDB" id="A0A345HMP3"/>
<dbReference type="SUPFAM" id="SSF55729">
    <property type="entry name" value="Acyl-CoA N-acyltransferases (Nat)"/>
    <property type="match status" value="1"/>
</dbReference>
<dbReference type="InterPro" id="IPR016181">
    <property type="entry name" value="Acyl_CoA_acyltransferase"/>
</dbReference>
<dbReference type="InterPro" id="IPR050769">
    <property type="entry name" value="NAT_camello-type"/>
</dbReference>
<dbReference type="InterPro" id="IPR036390">
    <property type="entry name" value="WH_DNA-bd_sf"/>
</dbReference>
<name>A0A345HMP3_9ACTN</name>
<dbReference type="InterPro" id="IPR000182">
    <property type="entry name" value="GNAT_dom"/>
</dbReference>
<evidence type="ECO:0000256" key="1">
    <source>
        <dbReference type="ARBA" id="ARBA00022679"/>
    </source>
</evidence>
<dbReference type="GO" id="GO:0003700">
    <property type="term" value="F:DNA-binding transcription factor activity"/>
    <property type="evidence" value="ECO:0007669"/>
    <property type="project" value="InterPro"/>
</dbReference>
<dbReference type="PROSITE" id="PS50995">
    <property type="entry name" value="HTH_MARR_2"/>
    <property type="match status" value="1"/>
</dbReference>
<proteinExistence type="predicted"/>
<dbReference type="GO" id="GO:0008080">
    <property type="term" value="F:N-acetyltransferase activity"/>
    <property type="evidence" value="ECO:0007669"/>
    <property type="project" value="InterPro"/>
</dbReference>
<dbReference type="Gene3D" id="3.40.630.30">
    <property type="match status" value="1"/>
</dbReference>
<dbReference type="InterPro" id="IPR036388">
    <property type="entry name" value="WH-like_DNA-bd_sf"/>
</dbReference>
<evidence type="ECO:0000313" key="4">
    <source>
        <dbReference type="EMBL" id="AXG77967.1"/>
    </source>
</evidence>
<sequence length="322" mass="36048">MAVQEIRAFNRFYTNLIGALDYGKHLYTPFTLTESRVLYELAHASRTDAADLRAELSLDAGYLSRLLTKFERDGLVGRAPSEQDARRQRITLTPQGREAAALLDERSREAVGSLLDRVEPARRPELARAMRTVRDILDRTPGAREDAAVRGEPLLRDSVPGDLGWIVQRHGAVYAAEYGWNTEFEGMVARIVADFAQRHDPRRERVWIAELDGRPVGSVMCVRDEEPGTARLRLLLVEPEARGHGLGARMVGTVVDFARRAGYEAVTLWTNDVLAGARVLYERAGFTLVSEKPHHSYGAELIGQDWRLPLREPAVRQEGTAP</sequence>
<feature type="domain" description="N-acetyltransferase" evidence="3">
    <location>
        <begin position="153"/>
        <end position="311"/>
    </location>
</feature>
<dbReference type="PANTHER" id="PTHR13947:SF37">
    <property type="entry name" value="LD18367P"/>
    <property type="match status" value="1"/>
</dbReference>
<dbReference type="EMBL" id="CP031194">
    <property type="protein sequence ID" value="AXG77967.1"/>
    <property type="molecule type" value="Genomic_DNA"/>
</dbReference>
<keyword evidence="5" id="KW-1185">Reference proteome</keyword>
<dbReference type="PROSITE" id="PS51186">
    <property type="entry name" value="GNAT"/>
    <property type="match status" value="1"/>
</dbReference>
<dbReference type="Proteomes" id="UP000253868">
    <property type="component" value="Chromosome"/>
</dbReference>
<gene>
    <name evidence="4" type="ORF">DVK44_09900</name>
</gene>
<dbReference type="SMART" id="SM00347">
    <property type="entry name" value="HTH_MARR"/>
    <property type="match status" value="1"/>
</dbReference>
<dbReference type="Gene3D" id="1.10.10.10">
    <property type="entry name" value="Winged helix-like DNA-binding domain superfamily/Winged helix DNA-binding domain"/>
    <property type="match status" value="1"/>
</dbReference>
<dbReference type="PANTHER" id="PTHR13947">
    <property type="entry name" value="GNAT FAMILY N-ACETYLTRANSFERASE"/>
    <property type="match status" value="1"/>
</dbReference>
<dbReference type="Pfam" id="PF12802">
    <property type="entry name" value="MarR_2"/>
    <property type="match status" value="1"/>
</dbReference>
<dbReference type="InterPro" id="IPR000835">
    <property type="entry name" value="HTH_MarR-typ"/>
</dbReference>
<feature type="domain" description="HTH marR-type" evidence="2">
    <location>
        <begin position="1"/>
        <end position="138"/>
    </location>
</feature>
<reference evidence="5" key="1">
    <citation type="submission" date="2018-07" db="EMBL/GenBank/DDBJ databases">
        <authorList>
            <person name="Zhao J."/>
        </authorList>
    </citation>
    <scope>NUCLEOTIDE SEQUENCE [LARGE SCALE GENOMIC DNA]</scope>
    <source>
        <strain evidence="5">GSSD-12</strain>
    </source>
</reference>
<evidence type="ECO:0000259" key="2">
    <source>
        <dbReference type="PROSITE" id="PS50995"/>
    </source>
</evidence>
<evidence type="ECO:0000259" key="3">
    <source>
        <dbReference type="PROSITE" id="PS51186"/>
    </source>
</evidence>
<dbReference type="CDD" id="cd04301">
    <property type="entry name" value="NAT_SF"/>
    <property type="match status" value="1"/>
</dbReference>
<dbReference type="Pfam" id="PF00583">
    <property type="entry name" value="Acetyltransf_1"/>
    <property type="match status" value="1"/>
</dbReference>
<dbReference type="RefSeq" id="WP_114659332.1">
    <property type="nucleotide sequence ID" value="NZ_CP031194.1"/>
</dbReference>
<dbReference type="SUPFAM" id="SSF46785">
    <property type="entry name" value="Winged helix' DNA-binding domain"/>
    <property type="match status" value="1"/>
</dbReference>
<protein>
    <submittedName>
        <fullName evidence="4">MarR family transcriptional regulator</fullName>
    </submittedName>
</protein>